<dbReference type="AlphaFoldDB" id="A0A1W1E5I0"/>
<dbReference type="EMBL" id="FPHZ01000205">
    <property type="protein sequence ID" value="SFV89138.1"/>
    <property type="molecule type" value="Genomic_DNA"/>
</dbReference>
<evidence type="ECO:0000313" key="1">
    <source>
        <dbReference type="EMBL" id="SFV89138.1"/>
    </source>
</evidence>
<reference evidence="1" key="1">
    <citation type="submission" date="2016-10" db="EMBL/GenBank/DDBJ databases">
        <authorList>
            <person name="de Groot N.N."/>
        </authorList>
    </citation>
    <scope>NUCLEOTIDE SEQUENCE</scope>
</reference>
<organism evidence="1">
    <name type="scientific">hydrothermal vent metagenome</name>
    <dbReference type="NCBI Taxonomy" id="652676"/>
    <lineage>
        <taxon>unclassified sequences</taxon>
        <taxon>metagenomes</taxon>
        <taxon>ecological metagenomes</taxon>
    </lineage>
</organism>
<gene>
    <name evidence="1" type="ORF">MNB_SUP05-SYMBIONT-5-209</name>
</gene>
<name>A0A1W1E5I0_9ZZZZ</name>
<protein>
    <submittedName>
        <fullName evidence="1">Uncharacterized protein</fullName>
    </submittedName>
</protein>
<sequence>MEKYTIKSNLSPLIVNLKHLGGATKVASQGVVGEIGCYTIYKK</sequence>
<accession>A0A1W1E5I0</accession>
<proteinExistence type="predicted"/>